<dbReference type="AlphaFoldDB" id="I3SNS3"/>
<protein>
    <submittedName>
        <fullName evidence="2">Uncharacterized protein</fullName>
    </submittedName>
</protein>
<dbReference type="EMBL" id="BT142121">
    <property type="protein sequence ID" value="AFK41915.1"/>
    <property type="molecule type" value="mRNA"/>
</dbReference>
<proteinExistence type="evidence at transcript level"/>
<evidence type="ECO:0000256" key="1">
    <source>
        <dbReference type="SAM" id="MobiDB-lite"/>
    </source>
</evidence>
<feature type="region of interest" description="Disordered" evidence="1">
    <location>
        <begin position="41"/>
        <end position="167"/>
    </location>
</feature>
<evidence type="ECO:0000313" key="2">
    <source>
        <dbReference type="EMBL" id="AFK41915.1"/>
    </source>
</evidence>
<feature type="compositionally biased region" description="Polar residues" evidence="1">
    <location>
        <begin position="142"/>
        <end position="167"/>
    </location>
</feature>
<accession>I3SNS3</accession>
<name>I3SNS3_LOTJA</name>
<feature type="compositionally biased region" description="Basic residues" evidence="1">
    <location>
        <begin position="119"/>
        <end position="132"/>
    </location>
</feature>
<feature type="compositionally biased region" description="Basic and acidic residues" evidence="1">
    <location>
        <begin position="68"/>
        <end position="92"/>
    </location>
</feature>
<sequence>MVLSNKKLKQKLRAESAQNLINSNAVVVAAPDTSFKQLLDTASHTPRLSKRDVLRKLRSLQPPSKAAAPKDKGTNKENGVEDLGNQKKENNNKKRKGEVKDDDDVTNGVISDASESKKQKQNKAKSKKQNKAKSKEQKQNKVTENGSNNEPEMSEATELTKTNPSIR</sequence>
<reference evidence="2" key="1">
    <citation type="submission" date="2012-05" db="EMBL/GenBank/DDBJ databases">
        <authorList>
            <person name="Krishnakumar V."/>
            <person name="Cheung F."/>
            <person name="Xiao Y."/>
            <person name="Chan A."/>
            <person name="Moskal W.A."/>
            <person name="Town C.D."/>
        </authorList>
    </citation>
    <scope>NUCLEOTIDE SEQUENCE</scope>
</reference>
<organism evidence="2">
    <name type="scientific">Lotus japonicus</name>
    <name type="common">Lotus corniculatus var. japonicus</name>
    <dbReference type="NCBI Taxonomy" id="34305"/>
    <lineage>
        <taxon>Eukaryota</taxon>
        <taxon>Viridiplantae</taxon>
        <taxon>Streptophyta</taxon>
        <taxon>Embryophyta</taxon>
        <taxon>Tracheophyta</taxon>
        <taxon>Spermatophyta</taxon>
        <taxon>Magnoliopsida</taxon>
        <taxon>eudicotyledons</taxon>
        <taxon>Gunneridae</taxon>
        <taxon>Pentapetalae</taxon>
        <taxon>rosids</taxon>
        <taxon>fabids</taxon>
        <taxon>Fabales</taxon>
        <taxon>Fabaceae</taxon>
        <taxon>Papilionoideae</taxon>
        <taxon>50 kb inversion clade</taxon>
        <taxon>NPAAA clade</taxon>
        <taxon>Hologalegina</taxon>
        <taxon>robinioid clade</taxon>
        <taxon>Loteae</taxon>
        <taxon>Lotus</taxon>
    </lineage>
</organism>